<keyword evidence="2" id="KW-0808">Transferase</keyword>
<sequence length="199" mass="22432">MIRLYTGAQCIHSHRARLALALKGVEAERVPVDPDQPPTALLEHNPYGDVPTLVDRDIALYHPEIIIDYLDERYPHPPLLPVDPVSRAKARLVVHRMQRDWYALYDQIEDGTGAQTQQARRALTESLVAAAELFEGQPYFLSDELTIMDLTILPLLWRLPAAGVDLPEPAAAITQYAEQQFATDAFRISLTREEQALRA</sequence>
<dbReference type="AlphaFoldDB" id="A1WYV8"/>
<dbReference type="InterPro" id="IPR050983">
    <property type="entry name" value="GST_Omega/HSP26"/>
</dbReference>
<dbReference type="Pfam" id="PF13417">
    <property type="entry name" value="GST_N_3"/>
    <property type="match status" value="1"/>
</dbReference>
<dbReference type="SFLD" id="SFLDG00358">
    <property type="entry name" value="Main_(cytGST)"/>
    <property type="match status" value="1"/>
</dbReference>
<protein>
    <submittedName>
        <fullName evidence="2">Glutathione S-transferase, N-terminal domain</fullName>
    </submittedName>
</protein>
<dbReference type="InterPro" id="IPR004045">
    <property type="entry name" value="Glutathione_S-Trfase_N"/>
</dbReference>
<dbReference type="Proteomes" id="UP000000647">
    <property type="component" value="Chromosome"/>
</dbReference>
<dbReference type="eggNOG" id="COG0625">
    <property type="taxonomic scope" value="Bacteria"/>
</dbReference>
<feature type="domain" description="GST N-terminal" evidence="1">
    <location>
        <begin position="1"/>
        <end position="78"/>
    </location>
</feature>
<dbReference type="InterPro" id="IPR040079">
    <property type="entry name" value="Glutathione_S-Trfase"/>
</dbReference>
<dbReference type="Gene3D" id="3.40.30.10">
    <property type="entry name" value="Glutaredoxin"/>
    <property type="match status" value="1"/>
</dbReference>
<dbReference type="RefSeq" id="WP_011814892.1">
    <property type="nucleotide sequence ID" value="NC_008789.1"/>
</dbReference>
<evidence type="ECO:0000313" key="2">
    <source>
        <dbReference type="EMBL" id="ABM62870.1"/>
    </source>
</evidence>
<dbReference type="STRING" id="349124.Hhal_2106"/>
<dbReference type="SUPFAM" id="SSF47616">
    <property type="entry name" value="GST C-terminal domain-like"/>
    <property type="match status" value="1"/>
</dbReference>
<accession>A1WYV8</accession>
<dbReference type="GO" id="GO:0005737">
    <property type="term" value="C:cytoplasm"/>
    <property type="evidence" value="ECO:0007669"/>
    <property type="project" value="TreeGrafter"/>
</dbReference>
<dbReference type="PANTHER" id="PTHR43968">
    <property type="match status" value="1"/>
</dbReference>
<reference evidence="3" key="1">
    <citation type="submission" date="2006-12" db="EMBL/GenBank/DDBJ databases">
        <title>Complete sequence of Halorhodospira halophila SL1.</title>
        <authorList>
            <consortium name="US DOE Joint Genome Institute"/>
            <person name="Copeland A."/>
            <person name="Lucas S."/>
            <person name="Lapidus A."/>
            <person name="Barry K."/>
            <person name="Detter J.C."/>
            <person name="Glavina del Rio T."/>
            <person name="Hammon N."/>
            <person name="Israni S."/>
            <person name="Dalin E."/>
            <person name="Tice H."/>
            <person name="Pitluck S."/>
            <person name="Saunders E."/>
            <person name="Brettin T."/>
            <person name="Bruce D."/>
            <person name="Han C."/>
            <person name="Tapia R."/>
            <person name="Schmutz J."/>
            <person name="Larimer F."/>
            <person name="Land M."/>
            <person name="Hauser L."/>
            <person name="Kyrpides N."/>
            <person name="Mikhailova N."/>
            <person name="Hoff W."/>
            <person name="Richardson P."/>
        </authorList>
    </citation>
    <scope>NUCLEOTIDE SEQUENCE [LARGE SCALE GENOMIC DNA]</scope>
    <source>
        <strain evidence="3">DSM 244 / SL1</strain>
    </source>
</reference>
<dbReference type="InterPro" id="IPR036249">
    <property type="entry name" value="Thioredoxin-like_sf"/>
</dbReference>
<dbReference type="Pfam" id="PF00043">
    <property type="entry name" value="GST_C"/>
    <property type="match status" value="1"/>
</dbReference>
<organism evidence="2 3">
    <name type="scientific">Halorhodospira halophila (strain DSM 244 / SL1)</name>
    <name type="common">Ectothiorhodospira halophila (strain DSM 244 / SL1)</name>
    <dbReference type="NCBI Taxonomy" id="349124"/>
    <lineage>
        <taxon>Bacteria</taxon>
        <taxon>Pseudomonadati</taxon>
        <taxon>Pseudomonadota</taxon>
        <taxon>Gammaproteobacteria</taxon>
        <taxon>Chromatiales</taxon>
        <taxon>Ectothiorhodospiraceae</taxon>
        <taxon>Halorhodospira</taxon>
    </lineage>
</organism>
<dbReference type="SFLD" id="SFLDS00019">
    <property type="entry name" value="Glutathione_Transferase_(cytos"/>
    <property type="match status" value="1"/>
</dbReference>
<dbReference type="EMBL" id="CP000544">
    <property type="protein sequence ID" value="ABM62870.1"/>
    <property type="molecule type" value="Genomic_DNA"/>
</dbReference>
<gene>
    <name evidence="2" type="ordered locus">Hhal_2106</name>
</gene>
<dbReference type="HOGENOM" id="CLU_011226_9_3_6"/>
<dbReference type="SUPFAM" id="SSF52833">
    <property type="entry name" value="Thioredoxin-like"/>
    <property type="match status" value="1"/>
</dbReference>
<proteinExistence type="predicted"/>
<dbReference type="GO" id="GO:0016740">
    <property type="term" value="F:transferase activity"/>
    <property type="evidence" value="ECO:0007669"/>
    <property type="project" value="UniProtKB-KW"/>
</dbReference>
<dbReference type="InterPro" id="IPR036282">
    <property type="entry name" value="Glutathione-S-Trfase_C_sf"/>
</dbReference>
<evidence type="ECO:0000313" key="3">
    <source>
        <dbReference type="Proteomes" id="UP000000647"/>
    </source>
</evidence>
<dbReference type="InterPro" id="IPR004046">
    <property type="entry name" value="GST_C"/>
</dbReference>
<dbReference type="PROSITE" id="PS50404">
    <property type="entry name" value="GST_NTER"/>
    <property type="match status" value="1"/>
</dbReference>
<dbReference type="PANTHER" id="PTHR43968:SF6">
    <property type="entry name" value="GLUTATHIONE S-TRANSFERASE OMEGA"/>
    <property type="match status" value="1"/>
</dbReference>
<name>A1WYV8_HALHL</name>
<keyword evidence="3" id="KW-1185">Reference proteome</keyword>
<reference evidence="2 3" key="2">
    <citation type="journal article" date="2013" name="Stand. Genomic Sci.">
        <title>Complete genome sequence of Halorhodospira halophila SL1.</title>
        <authorList>
            <person name="Challacombe J.F."/>
            <person name="Majid S."/>
            <person name="Deole R."/>
            <person name="Brettin T.S."/>
            <person name="Bruce D."/>
            <person name="Delano S.F."/>
            <person name="Detter J.C."/>
            <person name="Gleasner C.D."/>
            <person name="Han C.S."/>
            <person name="Misra M."/>
            <person name="Reitenga K.G."/>
            <person name="Mikhailova N."/>
            <person name="Woyke T."/>
            <person name="Pitluck S."/>
            <person name="Nolan M."/>
            <person name="Land M.L."/>
            <person name="Saunders E."/>
            <person name="Tapia R."/>
            <person name="Lapidus A."/>
            <person name="Ivanova N."/>
            <person name="Hoff W.D."/>
        </authorList>
    </citation>
    <scope>NUCLEOTIDE SEQUENCE [LARGE SCALE GENOMIC DNA]</scope>
    <source>
        <strain evidence="3">DSM 244 / SL1</strain>
    </source>
</reference>
<dbReference type="KEGG" id="hha:Hhal_2106"/>
<evidence type="ECO:0000259" key="1">
    <source>
        <dbReference type="PROSITE" id="PS50404"/>
    </source>
</evidence>
<dbReference type="Gene3D" id="1.20.1050.10">
    <property type="match status" value="1"/>
</dbReference>